<dbReference type="InterPro" id="IPR003869">
    <property type="entry name" value="Polysac_CapD-like"/>
</dbReference>
<keyword evidence="2" id="KW-0472">Membrane</keyword>
<evidence type="ECO:0000256" key="1">
    <source>
        <dbReference type="ARBA" id="ARBA00007430"/>
    </source>
</evidence>
<organism evidence="4 5">
    <name type="scientific">Elongatibacter sediminis</name>
    <dbReference type="NCBI Taxonomy" id="3119006"/>
    <lineage>
        <taxon>Bacteria</taxon>
        <taxon>Pseudomonadati</taxon>
        <taxon>Pseudomonadota</taxon>
        <taxon>Gammaproteobacteria</taxon>
        <taxon>Chromatiales</taxon>
        <taxon>Wenzhouxiangellaceae</taxon>
        <taxon>Elongatibacter</taxon>
    </lineage>
</organism>
<feature type="transmembrane region" description="Helical" evidence="2">
    <location>
        <begin position="12"/>
        <end position="33"/>
    </location>
</feature>
<dbReference type="Proteomes" id="UP001359886">
    <property type="component" value="Unassembled WGS sequence"/>
</dbReference>
<reference evidence="4 5" key="1">
    <citation type="submission" date="2024-02" db="EMBL/GenBank/DDBJ databases">
        <title>A novel Wenzhouxiangellaceae bacterium, isolated from coastal sediments.</title>
        <authorList>
            <person name="Du Z.-J."/>
            <person name="Ye Y.-Q."/>
            <person name="Zhang X.-Y."/>
        </authorList>
    </citation>
    <scope>NUCLEOTIDE SEQUENCE [LARGE SCALE GENOMIC DNA]</scope>
    <source>
        <strain evidence="4 5">CH-27</strain>
    </source>
</reference>
<dbReference type="Pfam" id="PF02719">
    <property type="entry name" value="Polysacc_synt_2"/>
    <property type="match status" value="1"/>
</dbReference>
<dbReference type="CDD" id="cd05237">
    <property type="entry name" value="UDP_invert_4-6DH_SDR_e"/>
    <property type="match status" value="1"/>
</dbReference>
<dbReference type="Pfam" id="PF13727">
    <property type="entry name" value="CoA_binding_3"/>
    <property type="match status" value="1"/>
</dbReference>
<comment type="caution">
    <text evidence="4">The sequence shown here is derived from an EMBL/GenBank/DDBJ whole genome shotgun (WGS) entry which is preliminary data.</text>
</comment>
<evidence type="ECO:0000313" key="4">
    <source>
        <dbReference type="EMBL" id="MEJ8566798.1"/>
    </source>
</evidence>
<keyword evidence="2" id="KW-1133">Transmembrane helix</keyword>
<gene>
    <name evidence="4" type="ORF">V3330_04075</name>
</gene>
<accession>A0AAW9RAB4</accession>
<dbReference type="InterPro" id="IPR036291">
    <property type="entry name" value="NAD(P)-bd_dom_sf"/>
</dbReference>
<evidence type="ECO:0000313" key="5">
    <source>
        <dbReference type="Proteomes" id="UP001359886"/>
    </source>
</evidence>
<feature type="transmembrane region" description="Helical" evidence="2">
    <location>
        <begin position="83"/>
        <end position="104"/>
    </location>
</feature>
<feature type="domain" description="Polysaccharide biosynthesis protein CapD-like" evidence="3">
    <location>
        <begin position="289"/>
        <end position="572"/>
    </location>
</feature>
<evidence type="ECO:0000256" key="2">
    <source>
        <dbReference type="SAM" id="Phobius"/>
    </source>
</evidence>
<dbReference type="AlphaFoldDB" id="A0AAW9RAB4"/>
<dbReference type="InterPro" id="IPR051203">
    <property type="entry name" value="Polysaccharide_Synthase-Rel"/>
</dbReference>
<dbReference type="Gene3D" id="3.40.50.720">
    <property type="entry name" value="NAD(P)-binding Rossmann-like Domain"/>
    <property type="match status" value="2"/>
</dbReference>
<dbReference type="RefSeq" id="WP_354694118.1">
    <property type="nucleotide sequence ID" value="NZ_JAZHOG010000002.1"/>
</dbReference>
<protein>
    <submittedName>
        <fullName evidence="4">Nucleoside-diphosphate sugar epimerase/dehydratase</fullName>
    </submittedName>
</protein>
<keyword evidence="5" id="KW-1185">Reference proteome</keyword>
<comment type="similarity">
    <text evidence="1">Belongs to the polysaccharide synthase family.</text>
</comment>
<dbReference type="EMBL" id="JAZHOG010000002">
    <property type="protein sequence ID" value="MEJ8566798.1"/>
    <property type="molecule type" value="Genomic_DNA"/>
</dbReference>
<name>A0AAW9RAB4_9GAMM</name>
<keyword evidence="2" id="KW-0812">Transmembrane</keyword>
<dbReference type="PANTHER" id="PTHR43318">
    <property type="entry name" value="UDP-N-ACETYLGLUCOSAMINE 4,6-DEHYDRATASE"/>
    <property type="match status" value="1"/>
</dbReference>
<dbReference type="SUPFAM" id="SSF51735">
    <property type="entry name" value="NAD(P)-binding Rossmann-fold domains"/>
    <property type="match status" value="2"/>
</dbReference>
<feature type="transmembrane region" description="Helical" evidence="2">
    <location>
        <begin position="39"/>
        <end position="63"/>
    </location>
</feature>
<dbReference type="PANTHER" id="PTHR43318:SF1">
    <property type="entry name" value="POLYSACCHARIDE BIOSYNTHESIS PROTEIN EPSC-RELATED"/>
    <property type="match status" value="1"/>
</dbReference>
<proteinExistence type="inferred from homology"/>
<evidence type="ECO:0000259" key="3">
    <source>
        <dbReference type="Pfam" id="PF02719"/>
    </source>
</evidence>
<sequence>MNPMRILRHPRAAVVAHDLVMVAVSWLAAGSIVRYGDSAGIIASIPILAELAVILAIQGLVLWSTGLYKGLWRFASFPDLWNIARAALFGTILIIAALTLFFAAEIRQNLGAVLIYPGILFLMLGLPRMCYRFWKDSRLPERQSKEGMKRVLVLGAGRSGALLERELRHRGGLGVIGFLDDNPRLRGAQVHGVPVLGPIEHLPRVAREVGADLAIIAMPSATNHEMQAVVEICERSGVKFRTLPTLNDLGNKATRIDDLKRVVIDDLLGREPVSLEWDSIREGLSGKRVMITGGGGSIGSELCRQIARLNPVELIVVDNGEYALYRIDHELHSEFEDLVFCSVLGDICDSATVEKVVGEYKPDMIFHAAAYKHLPILQTQVREAFRNNVLGTMRLAEAAERHGVGTFVLISTDKAVNPANIMGATKRVAEMYCQTMNGLSETRYITVRFGNVLNSNGSVVPLFKEQIARGGPVTVTHPEISRYFMTIAEASQLIMQAAVLGSGGEIYVLDMGEPVKITYLAEQLIRLSGKVPGKDIQIVYTGLRPGEKLFEELFHELEPYEKTKHEKIFLAHPRQANWDHLGADLREAELAIRRYDTGKIQQLLLKLVPELAKSSVTQPGETAEVVSLNQPRLP</sequence>
<feature type="transmembrane region" description="Helical" evidence="2">
    <location>
        <begin position="110"/>
        <end position="131"/>
    </location>
</feature>